<evidence type="ECO:0000313" key="1">
    <source>
        <dbReference type="EMBL" id="MCI52913.1"/>
    </source>
</evidence>
<evidence type="ECO:0000313" key="2">
    <source>
        <dbReference type="Proteomes" id="UP000265520"/>
    </source>
</evidence>
<comment type="caution">
    <text evidence="1">The sequence shown here is derived from an EMBL/GenBank/DDBJ whole genome shotgun (WGS) entry which is preliminary data.</text>
</comment>
<sequence>GFQYALEQMKVLFPDIDEERLAEADTLKKIKDGKLVPYSFPEGQ</sequence>
<dbReference type="Proteomes" id="UP000265520">
    <property type="component" value="Unassembled WGS sequence"/>
</dbReference>
<proteinExistence type="predicted"/>
<organism evidence="1 2">
    <name type="scientific">Trifolium medium</name>
    <dbReference type="NCBI Taxonomy" id="97028"/>
    <lineage>
        <taxon>Eukaryota</taxon>
        <taxon>Viridiplantae</taxon>
        <taxon>Streptophyta</taxon>
        <taxon>Embryophyta</taxon>
        <taxon>Tracheophyta</taxon>
        <taxon>Spermatophyta</taxon>
        <taxon>Magnoliopsida</taxon>
        <taxon>eudicotyledons</taxon>
        <taxon>Gunneridae</taxon>
        <taxon>Pentapetalae</taxon>
        <taxon>rosids</taxon>
        <taxon>fabids</taxon>
        <taxon>Fabales</taxon>
        <taxon>Fabaceae</taxon>
        <taxon>Papilionoideae</taxon>
        <taxon>50 kb inversion clade</taxon>
        <taxon>NPAAA clade</taxon>
        <taxon>Hologalegina</taxon>
        <taxon>IRL clade</taxon>
        <taxon>Trifolieae</taxon>
        <taxon>Trifolium</taxon>
    </lineage>
</organism>
<protein>
    <submittedName>
        <fullName evidence="1">Uncharacterized protein</fullName>
    </submittedName>
</protein>
<keyword evidence="2" id="KW-1185">Reference proteome</keyword>
<name>A0A392SVR1_9FABA</name>
<dbReference type="AlphaFoldDB" id="A0A392SVR1"/>
<feature type="non-terminal residue" evidence="1">
    <location>
        <position position="1"/>
    </location>
</feature>
<accession>A0A392SVR1</accession>
<dbReference type="EMBL" id="LXQA010454762">
    <property type="protein sequence ID" value="MCI52913.1"/>
    <property type="molecule type" value="Genomic_DNA"/>
</dbReference>
<reference evidence="1 2" key="1">
    <citation type="journal article" date="2018" name="Front. Plant Sci.">
        <title>Red Clover (Trifolium pratense) and Zigzag Clover (T. medium) - A Picture of Genomic Similarities and Differences.</title>
        <authorList>
            <person name="Dluhosova J."/>
            <person name="Istvanek J."/>
            <person name="Nedelnik J."/>
            <person name="Repkova J."/>
        </authorList>
    </citation>
    <scope>NUCLEOTIDE SEQUENCE [LARGE SCALE GENOMIC DNA]</scope>
    <source>
        <strain evidence="2">cv. 10/8</strain>
        <tissue evidence="1">Leaf</tissue>
    </source>
</reference>